<dbReference type="Pfam" id="PF01863">
    <property type="entry name" value="YgjP-like"/>
    <property type="match status" value="1"/>
</dbReference>
<dbReference type="Gene3D" id="3.30.2010.10">
    <property type="entry name" value="Metalloproteases ('zincins'), catalytic domain"/>
    <property type="match status" value="1"/>
</dbReference>
<evidence type="ECO:0000313" key="3">
    <source>
        <dbReference type="EMBL" id="CUU43683.1"/>
    </source>
</evidence>
<feature type="domain" description="YgjP-like metallopeptidase" evidence="1">
    <location>
        <begin position="30"/>
        <end position="230"/>
    </location>
</feature>
<dbReference type="RefSeq" id="WP_236823632.1">
    <property type="nucleotide sequence ID" value="NZ_AP014854.2"/>
</dbReference>
<dbReference type="CDD" id="cd07344">
    <property type="entry name" value="M48_yhfN_like"/>
    <property type="match status" value="1"/>
</dbReference>
<proteinExistence type="predicted"/>
<protein>
    <submittedName>
        <fullName evidence="2">Putative predicted metal-dependent hydrolase</fullName>
    </submittedName>
</protein>
<dbReference type="InterPro" id="IPR053136">
    <property type="entry name" value="UTP_pyrophosphatase-like"/>
</dbReference>
<dbReference type="PANTHER" id="PTHR30399">
    <property type="entry name" value="UNCHARACTERIZED PROTEIN YGJP"/>
    <property type="match status" value="1"/>
</dbReference>
<name>A0A0H5BF75_BLAVI</name>
<gene>
    <name evidence="2" type="ORF">BV133_1398</name>
    <name evidence="3" type="ORF">BVIRIDIS_27090</name>
</gene>
<reference evidence="3" key="2">
    <citation type="submission" date="2015-11" db="EMBL/GenBank/DDBJ databases">
        <authorList>
            <person name="Zhang Y."/>
            <person name="Guo Z."/>
        </authorList>
    </citation>
    <scope>NUCLEOTIDE SEQUENCE</scope>
    <source>
        <strain evidence="3">1</strain>
    </source>
</reference>
<reference evidence="2" key="1">
    <citation type="journal article" date="2015" name="Genome Announc.">
        <title>Complete Genome Sequence of the Bacteriochlorophyll b-Producing Photosynthetic Bacterium Blastochloris viridis.</title>
        <authorList>
            <person name="Tsukatani Y."/>
            <person name="Hirose Y."/>
            <person name="Harada J."/>
            <person name="Misawa N."/>
            <person name="Mori K."/>
            <person name="Inoue K."/>
            <person name="Tamiaki H."/>
        </authorList>
    </citation>
    <scope>NUCLEOTIDE SEQUENCE [LARGE SCALE GENOMIC DNA]</scope>
    <source>
        <strain evidence="2">DSM 133</strain>
    </source>
</reference>
<dbReference type="AlphaFoldDB" id="A0A0H5BF75"/>
<dbReference type="InterPro" id="IPR002725">
    <property type="entry name" value="YgjP-like_metallopeptidase"/>
</dbReference>
<keyword evidence="2" id="KW-0378">Hydrolase</keyword>
<evidence type="ECO:0000259" key="1">
    <source>
        <dbReference type="Pfam" id="PF01863"/>
    </source>
</evidence>
<evidence type="ECO:0000313" key="4">
    <source>
        <dbReference type="Proteomes" id="UP000065734"/>
    </source>
</evidence>
<dbReference type="EMBL" id="AP014854">
    <property type="protein sequence ID" value="BAR98991.1"/>
    <property type="molecule type" value="Genomic_DNA"/>
</dbReference>
<evidence type="ECO:0000313" key="2">
    <source>
        <dbReference type="EMBL" id="BAR98991.1"/>
    </source>
</evidence>
<dbReference type="PATRIC" id="fig|1079.6.peg.3431"/>
<dbReference type="EMBL" id="LN907867">
    <property type="protein sequence ID" value="CUU43683.1"/>
    <property type="molecule type" value="Genomic_DNA"/>
</dbReference>
<dbReference type="PANTHER" id="PTHR30399:SF1">
    <property type="entry name" value="UTP PYROPHOSPHATASE"/>
    <property type="match status" value="1"/>
</dbReference>
<reference evidence="4" key="3">
    <citation type="journal article" date="2016" name="Genome Announc.">
        <title>Revised genome sequence of the purple photosynthetic bacterium Blastochloris viridis.</title>
        <authorList>
            <person name="Liu L.N."/>
            <person name="Faulkner M."/>
            <person name="Liu X."/>
            <person name="Huang F."/>
            <person name="Darby A.C."/>
            <person name="Hall N."/>
        </authorList>
    </citation>
    <scope>NUCLEOTIDE SEQUENCE [LARGE SCALE GENOMIC DNA]</scope>
    <source>
        <strain evidence="4">ATCC 19567 / DSM 133 / F</strain>
    </source>
</reference>
<accession>A0A0H5BF75</accession>
<dbReference type="Proteomes" id="UP000065734">
    <property type="component" value="Chromosome I"/>
</dbReference>
<sequence>MAEAATLLLRFDGTQVTVAVKRSVRARRYTLRLRTAERDAVLTVPKRGSLAEATAFAERHAAWLMARLRRLPPQIEFVAGASVPVRGVPHLIEHRPDARGTVWVEPGADGAPRLMVAGEAPHVGRRVRDHLVRLARAELTTASARHAATVGRRIARITIRDARSRWGSCSSSGRLSFSWRIVMAPPAVIDYLAAHEVAHLVHLDHSRRFWDLVAKLCPEHAAARLWLKRHGAGLHRYGG</sequence>
<dbReference type="KEGG" id="bvr:BVIR_3265"/>
<keyword evidence="4" id="KW-1185">Reference proteome</keyword>
<organism evidence="3 4">
    <name type="scientific">Blastochloris viridis</name>
    <name type="common">Rhodopseudomonas viridis</name>
    <dbReference type="NCBI Taxonomy" id="1079"/>
    <lineage>
        <taxon>Bacteria</taxon>
        <taxon>Pseudomonadati</taxon>
        <taxon>Pseudomonadota</taxon>
        <taxon>Alphaproteobacteria</taxon>
        <taxon>Hyphomicrobiales</taxon>
        <taxon>Blastochloridaceae</taxon>
        <taxon>Blastochloris</taxon>
    </lineage>
</organism>
<dbReference type="GO" id="GO:0016787">
    <property type="term" value="F:hydrolase activity"/>
    <property type="evidence" value="ECO:0007669"/>
    <property type="project" value="UniProtKB-KW"/>
</dbReference>